<dbReference type="InterPro" id="IPR008964">
    <property type="entry name" value="Invasin/intimin_cell_adhesion"/>
</dbReference>
<dbReference type="InterPro" id="IPR036116">
    <property type="entry name" value="FN3_sf"/>
</dbReference>
<evidence type="ECO:0000313" key="2">
    <source>
        <dbReference type="EMBL" id="MBS4198612.1"/>
    </source>
</evidence>
<name>A0A942TL23_9BACI</name>
<accession>A0A942TL23</accession>
<reference evidence="2 3" key="1">
    <citation type="submission" date="2021-05" db="EMBL/GenBank/DDBJ databases">
        <title>Novel Bacillus species.</title>
        <authorList>
            <person name="Liu G."/>
        </authorList>
    </citation>
    <scope>NUCLEOTIDE SEQUENCE [LARGE SCALE GENOMIC DNA]</scope>
    <source>
        <strain evidence="2 3">FJAT-49732</strain>
    </source>
</reference>
<dbReference type="InterPro" id="IPR003343">
    <property type="entry name" value="Big_2"/>
</dbReference>
<dbReference type="InterPro" id="IPR003961">
    <property type="entry name" value="FN3_dom"/>
</dbReference>
<dbReference type="Pfam" id="PF02368">
    <property type="entry name" value="Big_2"/>
    <property type="match status" value="1"/>
</dbReference>
<gene>
    <name evidence="2" type="ORF">KHA93_02980</name>
</gene>
<dbReference type="PROSITE" id="PS50853">
    <property type="entry name" value="FN3"/>
    <property type="match status" value="1"/>
</dbReference>
<protein>
    <submittedName>
        <fullName evidence="2">Ig-like domain-containing protein</fullName>
    </submittedName>
</protein>
<feature type="domain" description="Fibronectin type-III" evidence="1">
    <location>
        <begin position="1"/>
        <end position="59"/>
    </location>
</feature>
<sequence length="143" mass="15152">MTTYNVYRDGTKVKSGLTENAFTDSELTPNTEYSYQVSAENSFGESELSDPIKVMTNYSDPTAVDISPKNNNLDVDAIRNLSATVTPSTAKQTVNWTSSDTNIVTVDVNGKVTGISAGTATITATSTENASIKGTATVNVNEP</sequence>
<keyword evidence="3" id="KW-1185">Reference proteome</keyword>
<dbReference type="AlphaFoldDB" id="A0A942TL23"/>
<dbReference type="RefSeq" id="WP_213109355.1">
    <property type="nucleotide sequence ID" value="NZ_JAGYPJ010000001.1"/>
</dbReference>
<dbReference type="InterPro" id="IPR013783">
    <property type="entry name" value="Ig-like_fold"/>
</dbReference>
<organism evidence="2 3">
    <name type="scientific">Lederbergia citrisecunda</name>
    <dbReference type="NCBI Taxonomy" id="2833583"/>
    <lineage>
        <taxon>Bacteria</taxon>
        <taxon>Bacillati</taxon>
        <taxon>Bacillota</taxon>
        <taxon>Bacilli</taxon>
        <taxon>Bacillales</taxon>
        <taxon>Bacillaceae</taxon>
        <taxon>Lederbergia</taxon>
    </lineage>
</organism>
<comment type="caution">
    <text evidence="2">The sequence shown here is derived from an EMBL/GenBank/DDBJ whole genome shotgun (WGS) entry which is preliminary data.</text>
</comment>
<evidence type="ECO:0000259" key="1">
    <source>
        <dbReference type="PROSITE" id="PS50853"/>
    </source>
</evidence>
<proteinExistence type="predicted"/>
<evidence type="ECO:0000313" key="3">
    <source>
        <dbReference type="Proteomes" id="UP000682713"/>
    </source>
</evidence>
<dbReference type="Gene3D" id="2.60.40.10">
    <property type="entry name" value="Immunoglobulins"/>
    <property type="match status" value="1"/>
</dbReference>
<dbReference type="SUPFAM" id="SSF49373">
    <property type="entry name" value="Invasin/intimin cell-adhesion fragments"/>
    <property type="match status" value="1"/>
</dbReference>
<dbReference type="SUPFAM" id="SSF49265">
    <property type="entry name" value="Fibronectin type III"/>
    <property type="match status" value="1"/>
</dbReference>
<dbReference type="Proteomes" id="UP000682713">
    <property type="component" value="Unassembled WGS sequence"/>
</dbReference>
<dbReference type="CDD" id="cd00063">
    <property type="entry name" value="FN3"/>
    <property type="match status" value="1"/>
</dbReference>
<dbReference type="Gene3D" id="2.60.40.1080">
    <property type="match status" value="1"/>
</dbReference>
<dbReference type="EMBL" id="JAGYPJ010000001">
    <property type="protein sequence ID" value="MBS4198612.1"/>
    <property type="molecule type" value="Genomic_DNA"/>
</dbReference>
<dbReference type="SMART" id="SM00635">
    <property type="entry name" value="BID_2"/>
    <property type="match status" value="1"/>
</dbReference>